<keyword evidence="10" id="KW-0175">Coiled coil</keyword>
<dbReference type="CDD" id="cd00156">
    <property type="entry name" value="REC"/>
    <property type="match status" value="1"/>
</dbReference>
<feature type="domain" description="PAC" evidence="14">
    <location>
        <begin position="369"/>
        <end position="422"/>
    </location>
</feature>
<dbReference type="CDD" id="cd00082">
    <property type="entry name" value="HisKA"/>
    <property type="match status" value="1"/>
</dbReference>
<evidence type="ECO:0000259" key="12">
    <source>
        <dbReference type="PROSITE" id="PS50110"/>
    </source>
</evidence>
<keyword evidence="7" id="KW-0067">ATP-binding</keyword>
<evidence type="ECO:0000313" key="16">
    <source>
        <dbReference type="Proteomes" id="UP000319783"/>
    </source>
</evidence>
<dbReference type="Gene3D" id="3.30.565.10">
    <property type="entry name" value="Histidine kinase-like ATPase, C-terminal domain"/>
    <property type="match status" value="1"/>
</dbReference>
<dbReference type="InterPro" id="IPR005467">
    <property type="entry name" value="His_kinase_dom"/>
</dbReference>
<evidence type="ECO:0000259" key="11">
    <source>
        <dbReference type="PROSITE" id="PS50109"/>
    </source>
</evidence>
<evidence type="ECO:0000256" key="6">
    <source>
        <dbReference type="ARBA" id="ARBA00022777"/>
    </source>
</evidence>
<dbReference type="PROSITE" id="PS50112">
    <property type="entry name" value="PAS"/>
    <property type="match status" value="2"/>
</dbReference>
<feature type="domain" description="PAC" evidence="14">
    <location>
        <begin position="204"/>
        <end position="258"/>
    </location>
</feature>
<dbReference type="EMBL" id="SULG01000118">
    <property type="protein sequence ID" value="TLD40231.1"/>
    <property type="molecule type" value="Genomic_DNA"/>
</dbReference>
<dbReference type="Gene3D" id="3.30.450.20">
    <property type="entry name" value="PAS domain"/>
    <property type="match status" value="2"/>
</dbReference>
<dbReference type="InterPro" id="IPR011006">
    <property type="entry name" value="CheY-like_superfamily"/>
</dbReference>
<keyword evidence="6" id="KW-0418">Kinase</keyword>
<dbReference type="AlphaFoldDB" id="A0A533QC78"/>
<dbReference type="PANTHER" id="PTHR43065:SF10">
    <property type="entry name" value="PEROXIDE STRESS-ACTIVATED HISTIDINE KINASE MAK3"/>
    <property type="match status" value="1"/>
</dbReference>
<organism evidence="15 16">
    <name type="scientific">Candidatus Jettenia ecosi</name>
    <dbReference type="NCBI Taxonomy" id="2494326"/>
    <lineage>
        <taxon>Bacteria</taxon>
        <taxon>Pseudomonadati</taxon>
        <taxon>Planctomycetota</taxon>
        <taxon>Candidatus Brocadiia</taxon>
        <taxon>Candidatus Brocadiales</taxon>
        <taxon>Candidatus Brocadiaceae</taxon>
        <taxon>Candidatus Jettenia</taxon>
    </lineage>
</organism>
<dbReference type="SMART" id="SM00091">
    <property type="entry name" value="PAS"/>
    <property type="match status" value="2"/>
</dbReference>
<dbReference type="PROSITE" id="PS50113">
    <property type="entry name" value="PAC"/>
    <property type="match status" value="2"/>
</dbReference>
<evidence type="ECO:0000256" key="8">
    <source>
        <dbReference type="ARBA" id="ARBA00023012"/>
    </source>
</evidence>
<dbReference type="NCBIfam" id="TIGR00229">
    <property type="entry name" value="sensory_box"/>
    <property type="match status" value="2"/>
</dbReference>
<reference evidence="15 16" key="1">
    <citation type="submission" date="2019-04" db="EMBL/GenBank/DDBJ databases">
        <title>Genome of a novel bacterium Candidatus Jettenia ecosi reconstructed from metagenome of an anammox bioreactor.</title>
        <authorList>
            <person name="Mardanov A.V."/>
            <person name="Beletsky A.V."/>
            <person name="Ravin N.V."/>
            <person name="Botchkova E.A."/>
            <person name="Litti Y.V."/>
            <person name="Nozhevnikova A.N."/>
        </authorList>
    </citation>
    <scope>NUCLEOTIDE SEQUENCE [LARGE SCALE GENOMIC DNA]</scope>
    <source>
        <strain evidence="15">J2</strain>
    </source>
</reference>
<dbReference type="SMART" id="SM00388">
    <property type="entry name" value="HisKA"/>
    <property type="match status" value="1"/>
</dbReference>
<dbReference type="InterPro" id="IPR036097">
    <property type="entry name" value="HisK_dim/P_sf"/>
</dbReference>
<evidence type="ECO:0000256" key="9">
    <source>
        <dbReference type="PROSITE-ProRule" id="PRU00169"/>
    </source>
</evidence>
<dbReference type="Pfam" id="PF08448">
    <property type="entry name" value="PAS_4"/>
    <property type="match status" value="1"/>
</dbReference>
<dbReference type="InterPro" id="IPR035965">
    <property type="entry name" value="PAS-like_dom_sf"/>
</dbReference>
<dbReference type="PROSITE" id="PS50110">
    <property type="entry name" value="RESPONSE_REGULATORY"/>
    <property type="match status" value="1"/>
</dbReference>
<dbReference type="GO" id="GO:0000155">
    <property type="term" value="F:phosphorelay sensor kinase activity"/>
    <property type="evidence" value="ECO:0007669"/>
    <property type="project" value="InterPro"/>
</dbReference>
<feature type="domain" description="Histidine kinase" evidence="11">
    <location>
        <begin position="435"/>
        <end position="657"/>
    </location>
</feature>
<dbReference type="PANTHER" id="PTHR43065">
    <property type="entry name" value="SENSOR HISTIDINE KINASE"/>
    <property type="match status" value="1"/>
</dbReference>
<comment type="caution">
    <text evidence="15">The sequence shown here is derived from an EMBL/GenBank/DDBJ whole genome shotgun (WGS) entry which is preliminary data.</text>
</comment>
<protein>
    <recommendedName>
        <fullName evidence="2">histidine kinase</fullName>
        <ecNumber evidence="2">2.7.13.3</ecNumber>
    </recommendedName>
</protein>
<feature type="domain" description="Response regulatory" evidence="12">
    <location>
        <begin position="7"/>
        <end position="124"/>
    </location>
</feature>
<dbReference type="Pfam" id="PF13426">
    <property type="entry name" value="PAS_9"/>
    <property type="match status" value="1"/>
</dbReference>
<feature type="domain" description="PAS" evidence="13">
    <location>
        <begin position="298"/>
        <end position="368"/>
    </location>
</feature>
<evidence type="ECO:0000259" key="13">
    <source>
        <dbReference type="PROSITE" id="PS50112"/>
    </source>
</evidence>
<dbReference type="InterPro" id="IPR013656">
    <property type="entry name" value="PAS_4"/>
</dbReference>
<dbReference type="SMART" id="SM00387">
    <property type="entry name" value="HATPase_c"/>
    <property type="match status" value="1"/>
</dbReference>
<accession>A0A533QC78</accession>
<dbReference type="InterPro" id="IPR001789">
    <property type="entry name" value="Sig_transdc_resp-reg_receiver"/>
</dbReference>
<dbReference type="CDD" id="cd00130">
    <property type="entry name" value="PAS"/>
    <property type="match status" value="2"/>
</dbReference>
<feature type="modified residue" description="4-aspartylphosphate" evidence="9">
    <location>
        <position position="59"/>
    </location>
</feature>
<dbReference type="InterPro" id="IPR003661">
    <property type="entry name" value="HisK_dim/P_dom"/>
</dbReference>
<dbReference type="PROSITE" id="PS50109">
    <property type="entry name" value="HIS_KIN"/>
    <property type="match status" value="1"/>
</dbReference>
<dbReference type="Pfam" id="PF02518">
    <property type="entry name" value="HATPase_c"/>
    <property type="match status" value="1"/>
</dbReference>
<dbReference type="Gene3D" id="1.10.287.130">
    <property type="match status" value="1"/>
</dbReference>
<keyword evidence="3 9" id="KW-0597">Phosphoprotein</keyword>
<name>A0A533QC78_9BACT</name>
<evidence type="ECO:0000256" key="1">
    <source>
        <dbReference type="ARBA" id="ARBA00000085"/>
    </source>
</evidence>
<comment type="catalytic activity">
    <reaction evidence="1">
        <text>ATP + protein L-histidine = ADP + protein N-phospho-L-histidine.</text>
        <dbReference type="EC" id="2.7.13.3"/>
    </reaction>
</comment>
<dbReference type="SMART" id="SM00448">
    <property type="entry name" value="REC"/>
    <property type="match status" value="1"/>
</dbReference>
<dbReference type="SMART" id="SM00086">
    <property type="entry name" value="PAC"/>
    <property type="match status" value="2"/>
</dbReference>
<dbReference type="SUPFAM" id="SSF52172">
    <property type="entry name" value="CheY-like"/>
    <property type="match status" value="1"/>
</dbReference>
<feature type="coiled-coil region" evidence="10">
    <location>
        <begin position="242"/>
        <end position="280"/>
    </location>
</feature>
<feature type="domain" description="PAS" evidence="13">
    <location>
        <begin position="133"/>
        <end position="179"/>
    </location>
</feature>
<dbReference type="InterPro" id="IPR000700">
    <property type="entry name" value="PAS-assoc_C"/>
</dbReference>
<keyword evidence="4" id="KW-0808">Transferase</keyword>
<gene>
    <name evidence="15" type="ORF">JETT_3509</name>
</gene>
<dbReference type="PRINTS" id="PR00344">
    <property type="entry name" value="BCTRLSENSOR"/>
</dbReference>
<proteinExistence type="predicted"/>
<evidence type="ECO:0000256" key="2">
    <source>
        <dbReference type="ARBA" id="ARBA00012438"/>
    </source>
</evidence>
<dbReference type="InterPro" id="IPR000014">
    <property type="entry name" value="PAS"/>
</dbReference>
<evidence type="ECO:0000256" key="7">
    <source>
        <dbReference type="ARBA" id="ARBA00022840"/>
    </source>
</evidence>
<dbReference type="Pfam" id="PF00072">
    <property type="entry name" value="Response_reg"/>
    <property type="match status" value="1"/>
</dbReference>
<dbReference type="SUPFAM" id="SSF47384">
    <property type="entry name" value="Homodimeric domain of signal transducing histidine kinase"/>
    <property type="match status" value="1"/>
</dbReference>
<dbReference type="InterPro" id="IPR004358">
    <property type="entry name" value="Sig_transdc_His_kin-like_C"/>
</dbReference>
<dbReference type="SUPFAM" id="SSF55874">
    <property type="entry name" value="ATPase domain of HSP90 chaperone/DNA topoisomerase II/histidine kinase"/>
    <property type="match status" value="1"/>
</dbReference>
<dbReference type="SUPFAM" id="SSF55785">
    <property type="entry name" value="PYP-like sensor domain (PAS domain)"/>
    <property type="match status" value="2"/>
</dbReference>
<dbReference type="InterPro" id="IPR001610">
    <property type="entry name" value="PAC"/>
</dbReference>
<sequence>MDRKPTKILLIEDNPGDVRLIQEMLKEVNFGRYELEHKDLLSSGLSRITRNNIDVILLDLGLPDSQGLPTLTKILSQAQKIPIVVLTGLDDEITGIRAIQAGAQDYLVKGQLESRLLVRSIRYAIERKWMEDDLRKLSNAVKQSPSIIVITDTHGNIEYVNPRFAHVTGYTPDEAIGKNPRILKSGKTSPEEYQRLWDTITSGNEWRGEFINRKKSGELYWDSICVSPIKNPEGTTTHFVAVMEDITERKRMEKELQALNESLEQRVAERTIALAKANKELKLEIVEHWQAREALRKSEAKYRILLENLPQKIFYKDKDLTYISCNENLAGDLHIRPDEISGKTDYDLYPEELAEKYRADDMRVIESGQVNELEERYIKNGQELIIHVVRTPIKDEKGNSMGILGIFWDITEKVALEREAMLNRQLAALGEMAAGVAHEINNPITGIINCAQILFNKSDEGSREKDIANRIMKEGGRIGKIVHSLLSFARPGDKKEKKRNAHIHEVLSDTLFLTEAQLRKDGIRVTLDIPRDLPEVLAHPQQIQQVFLNLISNARYALNLKYPETHENKILEILGERITIQNHPFVKITFYDHGIGIPAKIRDNTMKPFFTTKPHGEGTGLGLSISHKIIKNHGGKIVIDSIEGEFTKVALILPVGLKTM</sequence>
<keyword evidence="5" id="KW-0547">Nucleotide-binding</keyword>
<evidence type="ECO:0000259" key="14">
    <source>
        <dbReference type="PROSITE" id="PS50113"/>
    </source>
</evidence>
<evidence type="ECO:0000256" key="3">
    <source>
        <dbReference type="ARBA" id="ARBA00022553"/>
    </source>
</evidence>
<keyword evidence="8" id="KW-0902">Two-component regulatory system</keyword>
<dbReference type="InterPro" id="IPR036890">
    <property type="entry name" value="HATPase_C_sf"/>
</dbReference>
<dbReference type="InterPro" id="IPR003594">
    <property type="entry name" value="HATPase_dom"/>
</dbReference>
<evidence type="ECO:0000313" key="15">
    <source>
        <dbReference type="EMBL" id="TLD40231.1"/>
    </source>
</evidence>
<dbReference type="Pfam" id="PF00512">
    <property type="entry name" value="HisKA"/>
    <property type="match status" value="1"/>
</dbReference>
<dbReference type="Proteomes" id="UP000319783">
    <property type="component" value="Unassembled WGS sequence"/>
</dbReference>
<dbReference type="EC" id="2.7.13.3" evidence="2"/>
<evidence type="ECO:0000256" key="4">
    <source>
        <dbReference type="ARBA" id="ARBA00022679"/>
    </source>
</evidence>
<evidence type="ECO:0000256" key="10">
    <source>
        <dbReference type="SAM" id="Coils"/>
    </source>
</evidence>
<dbReference type="Gene3D" id="3.40.50.2300">
    <property type="match status" value="1"/>
</dbReference>
<evidence type="ECO:0000256" key="5">
    <source>
        <dbReference type="ARBA" id="ARBA00022741"/>
    </source>
</evidence>